<gene>
    <name evidence="1" type="ORF">OSB1V03_LOCUS6145</name>
</gene>
<evidence type="ECO:0000313" key="2">
    <source>
        <dbReference type="Proteomes" id="UP000759131"/>
    </source>
</evidence>
<organism evidence="1">
    <name type="scientific">Medioppia subpectinata</name>
    <dbReference type="NCBI Taxonomy" id="1979941"/>
    <lineage>
        <taxon>Eukaryota</taxon>
        <taxon>Metazoa</taxon>
        <taxon>Ecdysozoa</taxon>
        <taxon>Arthropoda</taxon>
        <taxon>Chelicerata</taxon>
        <taxon>Arachnida</taxon>
        <taxon>Acari</taxon>
        <taxon>Acariformes</taxon>
        <taxon>Sarcoptiformes</taxon>
        <taxon>Oribatida</taxon>
        <taxon>Brachypylina</taxon>
        <taxon>Oppioidea</taxon>
        <taxon>Oppiidae</taxon>
        <taxon>Medioppia</taxon>
    </lineage>
</organism>
<sequence>MVFVSETTRLVKEIEDYRNECMDNMPKQVAGFLLYSGKSMIKQFCRKGSKSVDKLLDAGVCGNAGIAQDNLQDVKQCTHDRQEVIFSMVRQVSGRTMDVFCGEYNEGSDKCDKLEKPPKKLKSQRRTKSFAIPIIDVLKGFPEI</sequence>
<dbReference type="OrthoDB" id="6498019at2759"/>
<reference evidence="1" key="1">
    <citation type="submission" date="2020-11" db="EMBL/GenBank/DDBJ databases">
        <authorList>
            <person name="Tran Van P."/>
        </authorList>
    </citation>
    <scope>NUCLEOTIDE SEQUENCE</scope>
</reference>
<dbReference type="Proteomes" id="UP000759131">
    <property type="component" value="Unassembled WGS sequence"/>
</dbReference>
<accession>A0A7R9KM43</accession>
<keyword evidence="2" id="KW-1185">Reference proteome</keyword>
<proteinExistence type="predicted"/>
<dbReference type="AlphaFoldDB" id="A0A7R9KM43"/>
<protein>
    <submittedName>
        <fullName evidence="1">Uncharacterized protein</fullName>
    </submittedName>
</protein>
<name>A0A7R9KM43_9ACAR</name>
<dbReference type="EMBL" id="OC857844">
    <property type="protein sequence ID" value="CAD7625712.1"/>
    <property type="molecule type" value="Genomic_DNA"/>
</dbReference>
<evidence type="ECO:0000313" key="1">
    <source>
        <dbReference type="EMBL" id="CAD7625712.1"/>
    </source>
</evidence>
<dbReference type="EMBL" id="CAJPIZ010003269">
    <property type="protein sequence ID" value="CAG2106142.1"/>
    <property type="molecule type" value="Genomic_DNA"/>
</dbReference>